<gene>
    <name evidence="3" type="ORF">DQG23_09685</name>
</gene>
<name>A0A329MPY5_9BACL</name>
<dbReference type="OrthoDB" id="663332at2"/>
<organism evidence="3 4">
    <name type="scientific">Paenibacillus contaminans</name>
    <dbReference type="NCBI Taxonomy" id="450362"/>
    <lineage>
        <taxon>Bacteria</taxon>
        <taxon>Bacillati</taxon>
        <taxon>Bacillota</taxon>
        <taxon>Bacilli</taxon>
        <taxon>Bacillales</taxon>
        <taxon>Paenibacillaceae</taxon>
        <taxon>Paenibacillus</taxon>
    </lineage>
</organism>
<dbReference type="RefSeq" id="WP_113030619.1">
    <property type="nucleotide sequence ID" value="NZ_QMFB01000004.1"/>
</dbReference>
<protein>
    <recommendedName>
        <fullName evidence="2">SLH domain-containing protein</fullName>
    </recommendedName>
</protein>
<sequence>MLIRRSFLPLLIGICLLLAAWNAVYADDSHRQLSVGNASGRAGDHLAIPIMLASDGAVTALQFQLSYSENTLELTELRKGTNLPAAFSVFSNIGTGKVVIGSLGSIIEAGNKEVAVAVFKVKDGAAPGSYDIRLANAQLSDGNAESLTHQFQIVHGSLTVVPPAGSNPTVPPATPSPTTPPADTGFPGSQTDAVVLINGRAADVGITTTTTVDTKRVITVVLNPEKLARQLASEAEGAVIVIPVETASDVIIGELDGQIIQDMEQKQAVVKLQTARAIYSLPAEQVNIQALAARLGAGAQLQNIKIRIEIAEPSNDMLRVIEDTANRGSFTLAVPPVQFSVKGVYGDTVIDIAQFNAYVERMITISEGADPGKVSTVVVIEPDGIVRHVPTQIVLMEGKYYARVNSLTNSVYALVWHPVTFRDMTGHWAEEAVNDMGSRMVINGTGEGMFDPDRDITRAEFASIVVRGLGLKPITDSAYFTDVMPTDWYNAAVQTAHEYGLVQGSGDGVFQPNDKITREQAMVIIANAMEITKLKASLPERSAEERLQPFEDAAEISGWAKGGVADSVQAGVVSGRTENQLAPQAYLTRAEVAAMVQKLLQKSELI</sequence>
<feature type="domain" description="SLH" evidence="2">
    <location>
        <begin position="416"/>
        <end position="475"/>
    </location>
</feature>
<dbReference type="InterPro" id="IPR002102">
    <property type="entry name" value="Cohesin_dom"/>
</dbReference>
<comment type="caution">
    <text evidence="3">The sequence shown here is derived from an EMBL/GenBank/DDBJ whole genome shotgun (WGS) entry which is preliminary data.</text>
</comment>
<reference evidence="3 4" key="1">
    <citation type="journal article" date="2009" name="Int. J. Syst. Evol. Microbiol.">
        <title>Paenibacillus contaminans sp. nov., isolated from a contaminated laboratory plate.</title>
        <authorList>
            <person name="Chou J.H."/>
            <person name="Lee J.H."/>
            <person name="Lin M.C."/>
            <person name="Chang P.S."/>
            <person name="Arun A.B."/>
            <person name="Young C.C."/>
            <person name="Chen W.M."/>
        </authorList>
    </citation>
    <scope>NUCLEOTIDE SEQUENCE [LARGE SCALE GENOMIC DNA]</scope>
    <source>
        <strain evidence="3 4">CKOBP-6</strain>
    </source>
</reference>
<dbReference type="PANTHER" id="PTHR43308:SF5">
    <property type="entry name" value="S-LAYER PROTEIN _ PEPTIDOGLYCAN ENDO-BETA-N-ACETYLGLUCOSAMINIDASE"/>
    <property type="match status" value="1"/>
</dbReference>
<dbReference type="Pfam" id="PF00395">
    <property type="entry name" value="SLH"/>
    <property type="match status" value="3"/>
</dbReference>
<dbReference type="PROSITE" id="PS51272">
    <property type="entry name" value="SLH"/>
    <property type="match status" value="3"/>
</dbReference>
<dbReference type="SUPFAM" id="SSF49384">
    <property type="entry name" value="Carbohydrate-binding domain"/>
    <property type="match status" value="1"/>
</dbReference>
<keyword evidence="4" id="KW-1185">Reference proteome</keyword>
<dbReference type="AlphaFoldDB" id="A0A329MPY5"/>
<evidence type="ECO:0000313" key="4">
    <source>
        <dbReference type="Proteomes" id="UP000250369"/>
    </source>
</evidence>
<evidence type="ECO:0000259" key="2">
    <source>
        <dbReference type="PROSITE" id="PS51272"/>
    </source>
</evidence>
<evidence type="ECO:0000256" key="1">
    <source>
        <dbReference type="SAM" id="MobiDB-lite"/>
    </source>
</evidence>
<dbReference type="InterPro" id="IPR051465">
    <property type="entry name" value="Cell_Envelope_Struct_Comp"/>
</dbReference>
<feature type="region of interest" description="Disordered" evidence="1">
    <location>
        <begin position="163"/>
        <end position="187"/>
    </location>
</feature>
<feature type="domain" description="SLH" evidence="2">
    <location>
        <begin position="547"/>
        <end position="606"/>
    </location>
</feature>
<dbReference type="InterPro" id="IPR008965">
    <property type="entry name" value="CBM2/CBM3_carb-bd_dom_sf"/>
</dbReference>
<accession>A0A329MPY5</accession>
<dbReference type="InterPro" id="IPR001119">
    <property type="entry name" value="SLH_dom"/>
</dbReference>
<evidence type="ECO:0000313" key="3">
    <source>
        <dbReference type="EMBL" id="RAV21528.1"/>
    </source>
</evidence>
<dbReference type="Proteomes" id="UP000250369">
    <property type="component" value="Unassembled WGS sequence"/>
</dbReference>
<dbReference type="GO" id="GO:0000272">
    <property type="term" value="P:polysaccharide catabolic process"/>
    <property type="evidence" value="ECO:0007669"/>
    <property type="project" value="InterPro"/>
</dbReference>
<dbReference type="GO" id="GO:0030246">
    <property type="term" value="F:carbohydrate binding"/>
    <property type="evidence" value="ECO:0007669"/>
    <property type="project" value="InterPro"/>
</dbReference>
<feature type="domain" description="SLH" evidence="2">
    <location>
        <begin position="476"/>
        <end position="539"/>
    </location>
</feature>
<dbReference type="Pfam" id="PF00963">
    <property type="entry name" value="Cohesin"/>
    <property type="match status" value="1"/>
</dbReference>
<feature type="compositionally biased region" description="Pro residues" evidence="1">
    <location>
        <begin position="169"/>
        <end position="180"/>
    </location>
</feature>
<dbReference type="Gene3D" id="2.60.40.680">
    <property type="match status" value="1"/>
</dbReference>
<proteinExistence type="predicted"/>
<dbReference type="EMBL" id="QMFB01000004">
    <property type="protein sequence ID" value="RAV21528.1"/>
    <property type="molecule type" value="Genomic_DNA"/>
</dbReference>
<dbReference type="PANTHER" id="PTHR43308">
    <property type="entry name" value="OUTER MEMBRANE PROTEIN ALPHA-RELATED"/>
    <property type="match status" value="1"/>
</dbReference>